<sequence>MGGVRDEAALLGGGVVEALEVSAAAIIGSNGVMPMPPATNR</sequence>
<dbReference type="HOGENOM" id="CLU_3277065_0_0_11"/>
<dbReference type="Proteomes" id="UP000000377">
    <property type="component" value="Chromosome"/>
</dbReference>
<dbReference type="AlphaFoldDB" id="D7CFA4"/>
<dbReference type="PATRIC" id="fig|749414.3.peg.10301"/>
<dbReference type="EMBL" id="CP002047">
    <property type="protein sequence ID" value="ADI13120.1"/>
    <property type="molecule type" value="Genomic_DNA"/>
</dbReference>
<protein>
    <submittedName>
        <fullName evidence="1">Uncharacterized protein</fullName>
    </submittedName>
</protein>
<dbReference type="STRING" id="749414.SBI_10002"/>
<proteinExistence type="predicted"/>
<name>D7CFA4_STRBB</name>
<organism evidence="1 2">
    <name type="scientific">Streptomyces bingchenggensis (strain BCW-1)</name>
    <dbReference type="NCBI Taxonomy" id="749414"/>
    <lineage>
        <taxon>Bacteria</taxon>
        <taxon>Bacillati</taxon>
        <taxon>Actinomycetota</taxon>
        <taxon>Actinomycetes</taxon>
        <taxon>Kitasatosporales</taxon>
        <taxon>Streptomycetaceae</taxon>
        <taxon>Streptomyces</taxon>
    </lineage>
</organism>
<gene>
    <name evidence="1" type="ordered locus">SBI_10002</name>
</gene>
<evidence type="ECO:0000313" key="1">
    <source>
        <dbReference type="EMBL" id="ADI13120.1"/>
    </source>
</evidence>
<keyword evidence="2" id="KW-1185">Reference proteome</keyword>
<dbReference type="KEGG" id="sbh:SBI_10002"/>
<evidence type="ECO:0000313" key="2">
    <source>
        <dbReference type="Proteomes" id="UP000000377"/>
    </source>
</evidence>
<accession>D7CFA4</accession>
<reference evidence="1 2" key="1">
    <citation type="journal article" date="2010" name="J. Bacteriol.">
        <title>Genome sequence of the milbemycin-producing bacterium Streptomyces bingchenggensis.</title>
        <authorList>
            <person name="Wang X.J."/>
            <person name="Yan Y.J."/>
            <person name="Zhang B."/>
            <person name="An J."/>
            <person name="Wang J.J."/>
            <person name="Tian J."/>
            <person name="Jiang L."/>
            <person name="Chen Y.H."/>
            <person name="Huang S.X."/>
            <person name="Yin M."/>
            <person name="Zhang J."/>
            <person name="Gao A.L."/>
            <person name="Liu C.X."/>
            <person name="Zhu Z.X."/>
            <person name="Xiang W.S."/>
        </authorList>
    </citation>
    <scope>NUCLEOTIDE SEQUENCE [LARGE SCALE GENOMIC DNA]</scope>
    <source>
        <strain evidence="1 2">BCW-1</strain>
    </source>
</reference>